<dbReference type="OrthoDB" id="5216135at2759"/>
<keyword evidence="1" id="KW-0175">Coiled coil</keyword>
<dbReference type="eggNOG" id="ENOG502RAP0">
    <property type="taxonomic scope" value="Eukaryota"/>
</dbReference>
<dbReference type="EMBL" id="JH658381">
    <property type="protein sequence ID" value="EXK87967.1"/>
    <property type="molecule type" value="Genomic_DNA"/>
</dbReference>
<evidence type="ECO:0000256" key="1">
    <source>
        <dbReference type="SAM" id="Coils"/>
    </source>
</evidence>
<evidence type="ECO:0000313" key="2">
    <source>
        <dbReference type="EMBL" id="EXK87967.1"/>
    </source>
</evidence>
<dbReference type="HOGENOM" id="CLU_042072_0_0_1"/>
<reference evidence="2 3" key="1">
    <citation type="submission" date="2011-11" db="EMBL/GenBank/DDBJ databases">
        <title>The Genome Sequence of Fusarium oxysporum PHW815.</title>
        <authorList>
            <consortium name="The Broad Institute Genome Sequencing Platform"/>
            <person name="Ma L.-J."/>
            <person name="Gale L.R."/>
            <person name="Schwartz D.C."/>
            <person name="Zhou S."/>
            <person name="Corby-Kistler H."/>
            <person name="Young S.K."/>
            <person name="Zeng Q."/>
            <person name="Gargeya S."/>
            <person name="Fitzgerald M."/>
            <person name="Haas B."/>
            <person name="Abouelleil A."/>
            <person name="Alvarado L."/>
            <person name="Arachchi H.M."/>
            <person name="Berlin A."/>
            <person name="Brown A."/>
            <person name="Chapman S.B."/>
            <person name="Chen Z."/>
            <person name="Dunbar C."/>
            <person name="Freedman E."/>
            <person name="Gearin G."/>
            <person name="Goldberg J."/>
            <person name="Griggs A."/>
            <person name="Gujja S."/>
            <person name="Heiman D."/>
            <person name="Howarth C."/>
            <person name="Larson L."/>
            <person name="Lui A."/>
            <person name="MacDonald P.J.P."/>
            <person name="Montmayeur A."/>
            <person name="Murphy C."/>
            <person name="Neiman D."/>
            <person name="Pearson M."/>
            <person name="Priest M."/>
            <person name="Roberts A."/>
            <person name="Saif S."/>
            <person name="Shea T."/>
            <person name="Shenoy N."/>
            <person name="Sisk P."/>
            <person name="Stolte C."/>
            <person name="Sykes S."/>
            <person name="Wortman J."/>
            <person name="Nusbaum C."/>
            <person name="Birren B."/>
        </authorList>
    </citation>
    <scope>NUCLEOTIDE SEQUENCE [LARGE SCALE GENOMIC DNA]</scope>
    <source>
        <strain evidence="2 3">54005</strain>
    </source>
</reference>
<feature type="coiled-coil region" evidence="1">
    <location>
        <begin position="11"/>
        <end position="49"/>
    </location>
</feature>
<keyword evidence="3" id="KW-1185">Reference proteome</keyword>
<dbReference type="AlphaFoldDB" id="X0CZU0"/>
<dbReference type="Proteomes" id="UP000030663">
    <property type="component" value="Unassembled WGS sequence"/>
</dbReference>
<evidence type="ECO:0000313" key="3">
    <source>
        <dbReference type="Proteomes" id="UP000030663"/>
    </source>
</evidence>
<accession>X0CZU0</accession>
<protein>
    <submittedName>
        <fullName evidence="2">Uncharacterized protein</fullName>
    </submittedName>
</protein>
<gene>
    <name evidence="2" type="ORF">FOQG_08821</name>
</gene>
<organism evidence="2 3">
    <name type="scientific">Fusarium oxysporum f. sp. raphani 54005</name>
    <dbReference type="NCBI Taxonomy" id="1089458"/>
    <lineage>
        <taxon>Eukaryota</taxon>
        <taxon>Fungi</taxon>
        <taxon>Dikarya</taxon>
        <taxon>Ascomycota</taxon>
        <taxon>Pezizomycotina</taxon>
        <taxon>Sordariomycetes</taxon>
        <taxon>Hypocreomycetidae</taxon>
        <taxon>Hypocreales</taxon>
        <taxon>Nectriaceae</taxon>
        <taxon>Fusarium</taxon>
        <taxon>Fusarium oxysporum species complex</taxon>
    </lineage>
</organism>
<proteinExistence type="predicted"/>
<sequence>MGRGDVPCHVIDKIFDENQQIMDLIDELAAEKQQNKAQLQRILDRIYRNIARYGDASESKQSVEAYVYGGWRGLLNTIKAVLRLLGTDFYEDDTADEELADLYELCTEADDVLLGALRKIWICSGQTESFDWVFTEHRIDRPIRQLEAEIAVFLSLEGYKRRFSKRQKGERYYYSEPDDKENYKLYTGPKPRWHSEGTGLDPDWNWKLEGNAKPIMGGIPYTIDLLDDRGDKIDDWVYVFRRSWQFCLDAQQIAEGNLGNQRQELLNTILLRHRIPREIHREILSYLTDREPFPYLKKLDIGAAYTPFPTVGERCLECEHLDETSAIKRTCPQAGLYIWNLALRRFHSFHKNGFNQWSLCSHGSDCKGHHDCNDHSWAVRRDPEFTQFIEKEASRDNDEFLSLDQLGFGPVQRIRLDVAKDRARHERLKDGNLIYSEPFRDWHMVGGLGGLVDSMLHGRVLWKAWNEGPQEAGTHSEPAKWAVGRNLLAQRVAEMVIKDLHSWPGRCEWCECPGKEVFARGVIRPLSFSDGQSLHRIESFAIGGQVVFLPQLLVSLERIGIKM</sequence>
<name>X0CZU0_FUSOX</name>